<evidence type="ECO:0000256" key="8">
    <source>
        <dbReference type="ARBA" id="ARBA00041137"/>
    </source>
</evidence>
<evidence type="ECO:0000259" key="9">
    <source>
        <dbReference type="Pfam" id="PF01266"/>
    </source>
</evidence>
<dbReference type="InterPro" id="IPR006076">
    <property type="entry name" value="FAD-dep_OxRdtase"/>
</dbReference>
<keyword evidence="11" id="KW-1185">Reference proteome</keyword>
<keyword evidence="3" id="KW-0274">FAD</keyword>
<dbReference type="InterPro" id="IPR036188">
    <property type="entry name" value="FAD/NAD-bd_sf"/>
</dbReference>
<evidence type="ECO:0000256" key="4">
    <source>
        <dbReference type="ARBA" id="ARBA00023002"/>
    </source>
</evidence>
<evidence type="ECO:0000256" key="6">
    <source>
        <dbReference type="ARBA" id="ARBA00037941"/>
    </source>
</evidence>
<sequence length="409" mass="44696">MLKHNSAALKLCYAFRSQRYCRGLATASTGLSDFSHAIIGGGVVGLSIAFELSKVVGNRVLLIEKNVATGLETSSRNSEVIHAGLYYPLDSLKTKLCLEGNSIIYNDLIPSRSGVEWSKCGKWIVAQTDAEAEYTESLFEKASKDLGLPVELIPAHKTKEIERYIEVGKVALSSPTSGIISSHSLMQYLATNIDNNGVEVAIGTELIDMEFGRGLGYNLLCKSTVNNSDETVEICVDNVVNASGLHAHEVANMLLPEDRQVNQYFGKGNYYSLAGSSFPPVGRLIYPVPPQNAQSLGTHLTIDLNGQIRFGPDLEYVTSPADYDVNCSNIESAFLAISTYFPHIKLEDLQPAYSGIRPKLGNSDDKQFKDFYIREEDGFPGFVNLLGIESPGLTSSLAIGKYVRNLYHC</sequence>
<dbReference type="Gene3D" id="3.30.9.10">
    <property type="entry name" value="D-Amino Acid Oxidase, subunit A, domain 2"/>
    <property type="match status" value="1"/>
</dbReference>
<dbReference type="PANTHER" id="PTHR43104:SF4">
    <property type="entry name" value="L-2-HYDROXYGLUTARATE DEHYDROGENASE, MITOCHONDRIAL"/>
    <property type="match status" value="1"/>
</dbReference>
<evidence type="ECO:0000313" key="10">
    <source>
        <dbReference type="EMBL" id="SCV04233.1"/>
    </source>
</evidence>
<comment type="similarity">
    <text evidence="6">Belongs to the L2HGDH family.</text>
</comment>
<name>A0A1G4KIL1_9SACH</name>
<gene>
    <name evidence="10" type="ORF">LANO_0G08966G</name>
</gene>
<comment type="cofactor">
    <cofactor evidence="1">
        <name>FAD</name>
        <dbReference type="ChEBI" id="CHEBI:57692"/>
    </cofactor>
</comment>
<evidence type="ECO:0000256" key="5">
    <source>
        <dbReference type="ARBA" id="ARBA00036066"/>
    </source>
</evidence>
<reference evidence="11" key="1">
    <citation type="submission" date="2016-03" db="EMBL/GenBank/DDBJ databases">
        <authorList>
            <person name="Devillers Hugo."/>
        </authorList>
    </citation>
    <scope>NUCLEOTIDE SEQUENCE [LARGE SCALE GENOMIC DNA]</scope>
</reference>
<feature type="domain" description="FAD dependent oxidoreductase" evidence="9">
    <location>
        <begin position="37"/>
        <end position="404"/>
    </location>
</feature>
<dbReference type="PANTHER" id="PTHR43104">
    <property type="entry name" value="L-2-HYDROXYGLUTARATE DEHYDROGENASE, MITOCHONDRIAL"/>
    <property type="match status" value="1"/>
</dbReference>
<evidence type="ECO:0000256" key="3">
    <source>
        <dbReference type="ARBA" id="ARBA00022827"/>
    </source>
</evidence>
<dbReference type="OrthoDB" id="498204at2759"/>
<dbReference type="Pfam" id="PF01266">
    <property type="entry name" value="DAO"/>
    <property type="match status" value="1"/>
</dbReference>
<evidence type="ECO:0000313" key="11">
    <source>
        <dbReference type="Proteomes" id="UP000189911"/>
    </source>
</evidence>
<dbReference type="Proteomes" id="UP000189911">
    <property type="component" value="Chromosome G"/>
</dbReference>
<proteinExistence type="inferred from homology"/>
<keyword evidence="4" id="KW-0560">Oxidoreductase</keyword>
<keyword evidence="2" id="KW-0285">Flavoprotein</keyword>
<dbReference type="EC" id="1.1.99.2" evidence="7"/>
<accession>A0A1G4KIL1</accession>
<dbReference type="SUPFAM" id="SSF51905">
    <property type="entry name" value="FAD/NAD(P)-binding domain"/>
    <property type="match status" value="1"/>
</dbReference>
<dbReference type="AlphaFoldDB" id="A0A1G4KIL1"/>
<organism evidence="10 11">
    <name type="scientific">Lachancea nothofagi CBS 11611</name>
    <dbReference type="NCBI Taxonomy" id="1266666"/>
    <lineage>
        <taxon>Eukaryota</taxon>
        <taxon>Fungi</taxon>
        <taxon>Dikarya</taxon>
        <taxon>Ascomycota</taxon>
        <taxon>Saccharomycotina</taxon>
        <taxon>Saccharomycetes</taxon>
        <taxon>Saccharomycetales</taxon>
        <taxon>Saccharomycetaceae</taxon>
        <taxon>Lachancea</taxon>
    </lineage>
</organism>
<dbReference type="Gene3D" id="3.50.50.60">
    <property type="entry name" value="FAD/NAD(P)-binding domain"/>
    <property type="match status" value="1"/>
</dbReference>
<dbReference type="GO" id="GO:0047545">
    <property type="term" value="F:(S)-2-hydroxyglutarate dehydrogenase activity"/>
    <property type="evidence" value="ECO:0007669"/>
    <property type="project" value="UniProtKB-EC"/>
</dbReference>
<dbReference type="EMBL" id="LT598453">
    <property type="protein sequence ID" value="SCV04233.1"/>
    <property type="molecule type" value="Genomic_DNA"/>
</dbReference>
<comment type="catalytic activity">
    <reaction evidence="5">
        <text>(S)-2-hydroxyglutarate + A = 2-oxoglutarate + AH2</text>
        <dbReference type="Rhea" id="RHEA:21252"/>
        <dbReference type="ChEBI" id="CHEBI:13193"/>
        <dbReference type="ChEBI" id="CHEBI:16782"/>
        <dbReference type="ChEBI" id="CHEBI:16810"/>
        <dbReference type="ChEBI" id="CHEBI:17499"/>
        <dbReference type="EC" id="1.1.99.2"/>
    </reaction>
</comment>
<protein>
    <recommendedName>
        <fullName evidence="8">L-2-hydroxyglutarate dehydrogenase, mitochondrial</fullName>
        <ecNumber evidence="7">1.1.99.2</ecNumber>
    </recommendedName>
</protein>
<evidence type="ECO:0000256" key="1">
    <source>
        <dbReference type="ARBA" id="ARBA00001974"/>
    </source>
</evidence>
<evidence type="ECO:0000256" key="7">
    <source>
        <dbReference type="ARBA" id="ARBA00038878"/>
    </source>
</evidence>
<evidence type="ECO:0000256" key="2">
    <source>
        <dbReference type="ARBA" id="ARBA00022630"/>
    </source>
</evidence>